<gene>
    <name evidence="3" type="ORF">EJ04DRAFT_27238</name>
</gene>
<dbReference type="Pfam" id="PF06985">
    <property type="entry name" value="HET"/>
    <property type="match status" value="1"/>
</dbReference>
<dbReference type="EMBL" id="ML996107">
    <property type="protein sequence ID" value="KAF2738815.1"/>
    <property type="molecule type" value="Genomic_DNA"/>
</dbReference>
<name>A0A9P4R662_9PLEO</name>
<dbReference type="OrthoDB" id="5428863at2759"/>
<evidence type="ECO:0000259" key="2">
    <source>
        <dbReference type="Pfam" id="PF06985"/>
    </source>
</evidence>
<dbReference type="PANTHER" id="PTHR33112:SF16">
    <property type="entry name" value="HETEROKARYON INCOMPATIBILITY DOMAIN-CONTAINING PROTEIN"/>
    <property type="match status" value="1"/>
</dbReference>
<dbReference type="AlphaFoldDB" id="A0A9P4R662"/>
<reference evidence="3" key="1">
    <citation type="journal article" date="2020" name="Stud. Mycol.">
        <title>101 Dothideomycetes genomes: a test case for predicting lifestyles and emergence of pathogens.</title>
        <authorList>
            <person name="Haridas S."/>
            <person name="Albert R."/>
            <person name="Binder M."/>
            <person name="Bloem J."/>
            <person name="Labutti K."/>
            <person name="Salamov A."/>
            <person name="Andreopoulos B."/>
            <person name="Baker S."/>
            <person name="Barry K."/>
            <person name="Bills G."/>
            <person name="Bluhm B."/>
            <person name="Cannon C."/>
            <person name="Castanera R."/>
            <person name="Culley D."/>
            <person name="Daum C."/>
            <person name="Ezra D."/>
            <person name="Gonzalez J."/>
            <person name="Henrissat B."/>
            <person name="Kuo A."/>
            <person name="Liang C."/>
            <person name="Lipzen A."/>
            <person name="Lutzoni F."/>
            <person name="Magnuson J."/>
            <person name="Mondo S."/>
            <person name="Nolan M."/>
            <person name="Ohm R."/>
            <person name="Pangilinan J."/>
            <person name="Park H.-J."/>
            <person name="Ramirez L."/>
            <person name="Alfaro M."/>
            <person name="Sun H."/>
            <person name="Tritt A."/>
            <person name="Yoshinaga Y."/>
            <person name="Zwiers L.-H."/>
            <person name="Turgeon B."/>
            <person name="Goodwin S."/>
            <person name="Spatafora J."/>
            <person name="Crous P."/>
            <person name="Grigoriev I."/>
        </authorList>
    </citation>
    <scope>NUCLEOTIDE SEQUENCE</scope>
    <source>
        <strain evidence="3">CBS 125425</strain>
    </source>
</reference>
<organism evidence="3 4">
    <name type="scientific">Polyplosphaeria fusca</name>
    <dbReference type="NCBI Taxonomy" id="682080"/>
    <lineage>
        <taxon>Eukaryota</taxon>
        <taxon>Fungi</taxon>
        <taxon>Dikarya</taxon>
        <taxon>Ascomycota</taxon>
        <taxon>Pezizomycotina</taxon>
        <taxon>Dothideomycetes</taxon>
        <taxon>Pleosporomycetidae</taxon>
        <taxon>Pleosporales</taxon>
        <taxon>Tetraplosphaeriaceae</taxon>
        <taxon>Polyplosphaeria</taxon>
    </lineage>
</organism>
<protein>
    <submittedName>
        <fullName evidence="3">HET-domain-containing protein</fullName>
    </submittedName>
</protein>
<dbReference type="InterPro" id="IPR010730">
    <property type="entry name" value="HET"/>
</dbReference>
<accession>A0A9P4R662</accession>
<dbReference type="Proteomes" id="UP000799444">
    <property type="component" value="Unassembled WGS sequence"/>
</dbReference>
<sequence length="723" mass="82736">MGDIIHGMKKFRLRLGGSESKLRDRSKPSPLKRPTPLDETNQNPFEYILCTRCLELRKNSKSRGVTTAKHAFREGKYLEDVCQACHKIPGRASIPPKIVPITALEERPAKSAYSIGYWRRQESSATRYIYSLDKKKEIIFGCVESRSSASEEGSGSTAQDYRVSKVQFVHQQPRYDWMRSSIQTCSAAHASCQPTCSPDLINVRVLDVFSRTIIPLPPNKNFIALSVSAKVSDSTQYVWGGVEQPRVKQTGLAPKKLPKTIEDAIIVVQKLGYRYLWTDSICIDQHNLKEKDKHIRLMDRIYSGATATIIVLNSSSAKSGIQGVSTSREATQEWAEFSDQKMMSRLPSVNKDLNTSIWKTRAWTFQESLLSHRRIVFTKNQAHFVCNESAHSEDAIYSLSLAKDLNVHPTSEYLTFINPSISHVGRWDDTLRMRIFSTMVGEYVTRKMTNEGDALNAVSALLQELETTTMADGFLLGLPLLAFRYALLWCPPYFENQKRFPKRRVAGNFPSWSWLGWVFVIRVWTRAWHVNLRDLQPPMDVSYLGSAIDPDKYLKYINPEMKRSPVLEKTANRLQALFKKHVQRASKSENDSLEKYHTEDHLLRISGLVLSLPFQYDPAHPKRLQLVGPTTEYEGRSTFTLEKDILKDGWIGQKCLDFLWLTTGYLEPNATYPTDVALEGLTIEWKNGIAYRTGHGSLRMEEKSFHRLLETKWELEYKTIWLG</sequence>
<dbReference type="PANTHER" id="PTHR33112">
    <property type="entry name" value="DOMAIN PROTEIN, PUTATIVE-RELATED"/>
    <property type="match status" value="1"/>
</dbReference>
<feature type="domain" description="Heterokaryon incompatibility" evidence="2">
    <location>
        <begin position="237"/>
        <end position="367"/>
    </location>
</feature>
<proteinExistence type="predicted"/>
<comment type="caution">
    <text evidence="3">The sequence shown here is derived from an EMBL/GenBank/DDBJ whole genome shotgun (WGS) entry which is preliminary data.</text>
</comment>
<keyword evidence="4" id="KW-1185">Reference proteome</keyword>
<evidence type="ECO:0000313" key="3">
    <source>
        <dbReference type="EMBL" id="KAF2738815.1"/>
    </source>
</evidence>
<evidence type="ECO:0000256" key="1">
    <source>
        <dbReference type="SAM" id="MobiDB-lite"/>
    </source>
</evidence>
<evidence type="ECO:0000313" key="4">
    <source>
        <dbReference type="Proteomes" id="UP000799444"/>
    </source>
</evidence>
<feature type="region of interest" description="Disordered" evidence="1">
    <location>
        <begin position="16"/>
        <end position="40"/>
    </location>
</feature>